<proteinExistence type="predicted"/>
<keyword evidence="2" id="KW-1185">Reference proteome</keyword>
<name>A0A3S3QUU1_9GAMM</name>
<reference evidence="1 2" key="1">
    <citation type="submission" date="2018-11" db="EMBL/GenBank/DDBJ databases">
        <title>Photobacterium sp. BEI247 sp. nov., a marine bacterium isolated from Yongle Blue Hole in the South China Sea.</title>
        <authorList>
            <person name="Wang X."/>
        </authorList>
    </citation>
    <scope>NUCLEOTIDE SEQUENCE [LARGE SCALE GENOMIC DNA]</scope>
    <source>
        <strain evidence="2">BEI247</strain>
    </source>
</reference>
<protein>
    <submittedName>
        <fullName evidence="1">Uncharacterized protein</fullName>
    </submittedName>
</protein>
<accession>A0A3S3QUU1</accession>
<dbReference type="AlphaFoldDB" id="A0A3S3QUU1"/>
<comment type="caution">
    <text evidence="1">The sequence shown here is derived from an EMBL/GenBank/DDBJ whole genome shotgun (WGS) entry which is preliminary data.</text>
</comment>
<dbReference type="Proteomes" id="UP000287563">
    <property type="component" value="Unassembled WGS sequence"/>
</dbReference>
<gene>
    <name evidence="1" type="ORF">EDI28_04675</name>
</gene>
<evidence type="ECO:0000313" key="1">
    <source>
        <dbReference type="EMBL" id="RWX57329.1"/>
    </source>
</evidence>
<sequence length="201" mass="22583">MDILTFISELIRTVIWPVVILILGLSYRTKITELLPSLSKIKAGPVEAEFDLEVRKLLGDSKEIIARGPIGETEELSSEEQESDISLAKIYTGGEDPTTMVFEGWKSIDGALWRLGKDAGVIVDPMDSMNSVFRTVISTELLTLETKRLVIELYEMRNRVVQANIKPSLNAARDYILAVEQSVRLIEKQRESVKKVGNVKY</sequence>
<dbReference type="RefSeq" id="WP_128782636.1">
    <property type="nucleotide sequence ID" value="NZ_RJLM01000001.1"/>
</dbReference>
<organism evidence="1 2">
    <name type="scientific">Photobacterium chitinilyticum</name>
    <dbReference type="NCBI Taxonomy" id="2485123"/>
    <lineage>
        <taxon>Bacteria</taxon>
        <taxon>Pseudomonadati</taxon>
        <taxon>Pseudomonadota</taxon>
        <taxon>Gammaproteobacteria</taxon>
        <taxon>Vibrionales</taxon>
        <taxon>Vibrionaceae</taxon>
        <taxon>Photobacterium</taxon>
    </lineage>
</organism>
<dbReference type="OrthoDB" id="7840545at2"/>
<dbReference type="EMBL" id="RJLM01000001">
    <property type="protein sequence ID" value="RWX57329.1"/>
    <property type="molecule type" value="Genomic_DNA"/>
</dbReference>
<evidence type="ECO:0000313" key="2">
    <source>
        <dbReference type="Proteomes" id="UP000287563"/>
    </source>
</evidence>